<dbReference type="HOGENOM" id="CLU_000604_36_0_7"/>
<keyword evidence="2" id="KW-0067">ATP-binding</keyword>
<dbReference type="PROSITE" id="PS50893">
    <property type="entry name" value="ABC_TRANSPORTER_2"/>
    <property type="match status" value="1"/>
</dbReference>
<feature type="coiled-coil region" evidence="3">
    <location>
        <begin position="237"/>
        <end position="299"/>
    </location>
</feature>
<accession>W4MG14</accession>
<comment type="caution">
    <text evidence="5">The sequence shown here is derived from an EMBL/GenBank/DDBJ whole genome shotgun (WGS) entry which is preliminary data.</text>
</comment>
<dbReference type="Proteomes" id="UP000019140">
    <property type="component" value="Unassembled WGS sequence"/>
</dbReference>
<dbReference type="GO" id="GO:0005524">
    <property type="term" value="F:ATP binding"/>
    <property type="evidence" value="ECO:0007669"/>
    <property type="project" value="UniProtKB-KW"/>
</dbReference>
<dbReference type="AlphaFoldDB" id="W4MG14"/>
<sequence length="409" mass="46160">MYDQFRVHLRSVMNDGRARPVPKRVDVTMSVLLQCVNLSYSRPHKPLFQHINLSIHDGDRMGLAGHNGSGKSTLLHLLAGIETPDAGEIRTVRQLRVALVEQFVPDTLSPLSLLDAALIGFSEENHWSESYQAEAVLQQLGFTIAQLTTPVHGLSGGEQNLLLIARALLKNPQLLLMDEPGNHLDIQAMSQLQSFLAQTRVPWLMVSHDRVLLNAVCTRTLFLRDEGLYAFDLPYDQAKLEMQHRDETAERTRLNEEREIDRLKASAKRLATWGRVYDNEDLARKAKSMEKRIDKLEADRTFVTRGSGLRLSLASRALAAKQVLYVTRLPVCAVPEQPLYHIDELIIKPSDRVALLGANGVGKSTTLNLLRQHYEQGLPDPQRLRFNPNVTLGFYDQQLEALQVSINRF</sequence>
<dbReference type="EMBL" id="AZHX01000175">
    <property type="protein sequence ID" value="ETX08612.1"/>
    <property type="molecule type" value="Genomic_DNA"/>
</dbReference>
<proteinExistence type="predicted"/>
<dbReference type="SUPFAM" id="SSF52540">
    <property type="entry name" value="P-loop containing nucleoside triphosphate hydrolases"/>
    <property type="match status" value="2"/>
</dbReference>
<keyword evidence="1" id="KW-0547">Nucleotide-binding</keyword>
<organism evidence="5 6">
    <name type="scientific">Candidatus Entotheonella gemina</name>
    <dbReference type="NCBI Taxonomy" id="1429439"/>
    <lineage>
        <taxon>Bacteria</taxon>
        <taxon>Pseudomonadati</taxon>
        <taxon>Nitrospinota/Tectimicrobiota group</taxon>
        <taxon>Candidatus Tectimicrobiota</taxon>
        <taxon>Candidatus Entotheonellia</taxon>
        <taxon>Candidatus Entotheonellales</taxon>
        <taxon>Candidatus Entotheonellaceae</taxon>
        <taxon>Candidatus Entotheonella</taxon>
    </lineage>
</organism>
<dbReference type="PROSITE" id="PS00211">
    <property type="entry name" value="ABC_TRANSPORTER_1"/>
    <property type="match status" value="1"/>
</dbReference>
<keyword evidence="3" id="KW-0175">Coiled coil</keyword>
<evidence type="ECO:0000256" key="2">
    <source>
        <dbReference type="ARBA" id="ARBA00022840"/>
    </source>
</evidence>
<dbReference type="InterPro" id="IPR027417">
    <property type="entry name" value="P-loop_NTPase"/>
</dbReference>
<protein>
    <recommendedName>
        <fullName evidence="4">ABC transporter domain-containing protein</fullName>
    </recommendedName>
</protein>
<dbReference type="Gene3D" id="3.40.50.300">
    <property type="entry name" value="P-loop containing nucleotide triphosphate hydrolases"/>
    <property type="match status" value="2"/>
</dbReference>
<dbReference type="GO" id="GO:0016887">
    <property type="term" value="F:ATP hydrolysis activity"/>
    <property type="evidence" value="ECO:0007669"/>
    <property type="project" value="InterPro"/>
</dbReference>
<dbReference type="InterPro" id="IPR003593">
    <property type="entry name" value="AAA+_ATPase"/>
</dbReference>
<keyword evidence="6" id="KW-1185">Reference proteome</keyword>
<gene>
    <name evidence="5" type="ORF">ETSY2_04350</name>
</gene>
<evidence type="ECO:0000256" key="1">
    <source>
        <dbReference type="ARBA" id="ARBA00022741"/>
    </source>
</evidence>
<dbReference type="InterPro" id="IPR051309">
    <property type="entry name" value="ABCF_ATPase"/>
</dbReference>
<dbReference type="Pfam" id="PF00005">
    <property type="entry name" value="ABC_tran"/>
    <property type="match status" value="1"/>
</dbReference>
<evidence type="ECO:0000313" key="5">
    <source>
        <dbReference type="EMBL" id="ETX08612.1"/>
    </source>
</evidence>
<dbReference type="PANTHER" id="PTHR42855:SF2">
    <property type="entry name" value="DRUG RESISTANCE ABC TRANSPORTER,ATP-BINDING PROTEIN"/>
    <property type="match status" value="1"/>
</dbReference>
<name>W4MG14_9BACT</name>
<dbReference type="SMART" id="SM00382">
    <property type="entry name" value="AAA"/>
    <property type="match status" value="1"/>
</dbReference>
<evidence type="ECO:0000259" key="4">
    <source>
        <dbReference type="PROSITE" id="PS50893"/>
    </source>
</evidence>
<evidence type="ECO:0000313" key="6">
    <source>
        <dbReference type="Proteomes" id="UP000019140"/>
    </source>
</evidence>
<feature type="domain" description="ABC transporter" evidence="4">
    <location>
        <begin position="33"/>
        <end position="250"/>
    </location>
</feature>
<dbReference type="CDD" id="cd03221">
    <property type="entry name" value="ABCF_EF-3"/>
    <property type="match status" value="1"/>
</dbReference>
<dbReference type="InterPro" id="IPR003439">
    <property type="entry name" value="ABC_transporter-like_ATP-bd"/>
</dbReference>
<feature type="non-terminal residue" evidence="5">
    <location>
        <position position="409"/>
    </location>
</feature>
<reference evidence="5 6" key="1">
    <citation type="journal article" date="2014" name="Nature">
        <title>An environmental bacterial taxon with a large and distinct metabolic repertoire.</title>
        <authorList>
            <person name="Wilson M.C."/>
            <person name="Mori T."/>
            <person name="Ruckert C."/>
            <person name="Uria A.R."/>
            <person name="Helf M.J."/>
            <person name="Takada K."/>
            <person name="Gernert C."/>
            <person name="Steffens U.A."/>
            <person name="Heycke N."/>
            <person name="Schmitt S."/>
            <person name="Rinke C."/>
            <person name="Helfrich E.J."/>
            <person name="Brachmann A.O."/>
            <person name="Gurgui C."/>
            <person name="Wakimoto T."/>
            <person name="Kracht M."/>
            <person name="Crusemann M."/>
            <person name="Hentschel U."/>
            <person name="Abe I."/>
            <person name="Matsunaga S."/>
            <person name="Kalinowski J."/>
            <person name="Takeyama H."/>
            <person name="Piel J."/>
        </authorList>
    </citation>
    <scope>NUCLEOTIDE SEQUENCE [LARGE SCALE GENOMIC DNA]</scope>
    <source>
        <strain evidence="6">TSY2</strain>
    </source>
</reference>
<dbReference type="PANTHER" id="PTHR42855">
    <property type="entry name" value="ABC TRANSPORTER ATP-BINDING SUBUNIT"/>
    <property type="match status" value="1"/>
</dbReference>
<dbReference type="InterPro" id="IPR017871">
    <property type="entry name" value="ABC_transporter-like_CS"/>
</dbReference>
<evidence type="ECO:0000256" key="3">
    <source>
        <dbReference type="SAM" id="Coils"/>
    </source>
</evidence>